<evidence type="ECO:0000313" key="1">
    <source>
        <dbReference type="EMBL" id="TWI34184.1"/>
    </source>
</evidence>
<reference evidence="1 2" key="1">
    <citation type="journal article" date="2015" name="Stand. Genomic Sci.">
        <title>Genomic Encyclopedia of Bacterial and Archaeal Type Strains, Phase III: the genomes of soil and plant-associated and newly described type strains.</title>
        <authorList>
            <person name="Whitman W.B."/>
            <person name="Woyke T."/>
            <person name="Klenk H.P."/>
            <person name="Zhou Y."/>
            <person name="Lilburn T.G."/>
            <person name="Beck B.J."/>
            <person name="De Vos P."/>
            <person name="Vandamme P."/>
            <person name="Eisen J.A."/>
            <person name="Garrity G."/>
            <person name="Hugenholtz P."/>
            <person name="Kyrpides N.C."/>
        </authorList>
    </citation>
    <scope>NUCLEOTIDE SEQUENCE [LARGE SCALE GENOMIC DNA]</scope>
    <source>
        <strain evidence="1 2">CGMCC 1.2546</strain>
    </source>
</reference>
<gene>
    <name evidence="1" type="ORF">IQ26_03659</name>
</gene>
<accession>A0A562NPQ7</accession>
<dbReference type="EMBL" id="VLKT01000022">
    <property type="protein sequence ID" value="TWI34184.1"/>
    <property type="molecule type" value="Genomic_DNA"/>
</dbReference>
<proteinExistence type="predicted"/>
<keyword evidence="2" id="KW-1185">Reference proteome</keyword>
<protein>
    <submittedName>
        <fullName evidence="1">Uncharacterized protein</fullName>
    </submittedName>
</protein>
<dbReference type="Proteomes" id="UP000317122">
    <property type="component" value="Unassembled WGS sequence"/>
</dbReference>
<name>A0A562NPQ7_9HYPH</name>
<organism evidence="1 2">
    <name type="scientific">Mesorhizobium tianshanense</name>
    <dbReference type="NCBI Taxonomy" id="39844"/>
    <lineage>
        <taxon>Bacteria</taxon>
        <taxon>Pseudomonadati</taxon>
        <taxon>Pseudomonadota</taxon>
        <taxon>Alphaproteobacteria</taxon>
        <taxon>Hyphomicrobiales</taxon>
        <taxon>Phyllobacteriaceae</taxon>
        <taxon>Mesorhizobium</taxon>
    </lineage>
</organism>
<dbReference type="RefSeq" id="WP_276316435.1">
    <property type="nucleotide sequence ID" value="NZ_BSPF01000137.1"/>
</dbReference>
<sequence>MAFLHQQPKLCLGFDIAKDTITVSDGTSTRTIAISVARSAPS</sequence>
<evidence type="ECO:0000313" key="2">
    <source>
        <dbReference type="Proteomes" id="UP000317122"/>
    </source>
</evidence>
<dbReference type="AlphaFoldDB" id="A0A562NPQ7"/>
<comment type="caution">
    <text evidence="1">The sequence shown here is derived from an EMBL/GenBank/DDBJ whole genome shotgun (WGS) entry which is preliminary data.</text>
</comment>